<dbReference type="AlphaFoldDB" id="A0AAD4M9R7"/>
<keyword evidence="2" id="KW-1185">Reference proteome</keyword>
<gene>
    <name evidence="1" type="ORF">B0F90DRAFT_1702523</name>
</gene>
<comment type="caution">
    <text evidence="1">The sequence shown here is derived from an EMBL/GenBank/DDBJ whole genome shotgun (WGS) entry which is preliminary data.</text>
</comment>
<reference evidence="1" key="1">
    <citation type="journal article" date="2022" name="New Phytol.">
        <title>Evolutionary transition to the ectomycorrhizal habit in the genomes of a hyperdiverse lineage of mushroom-forming fungi.</title>
        <authorList>
            <person name="Looney B."/>
            <person name="Miyauchi S."/>
            <person name="Morin E."/>
            <person name="Drula E."/>
            <person name="Courty P.E."/>
            <person name="Kohler A."/>
            <person name="Kuo A."/>
            <person name="LaButti K."/>
            <person name="Pangilinan J."/>
            <person name="Lipzen A."/>
            <person name="Riley R."/>
            <person name="Andreopoulos W."/>
            <person name="He G."/>
            <person name="Johnson J."/>
            <person name="Nolan M."/>
            <person name="Tritt A."/>
            <person name="Barry K.W."/>
            <person name="Grigoriev I.V."/>
            <person name="Nagy L.G."/>
            <person name="Hibbett D."/>
            <person name="Henrissat B."/>
            <person name="Matheny P.B."/>
            <person name="Labbe J."/>
            <person name="Martin F.M."/>
        </authorList>
    </citation>
    <scope>NUCLEOTIDE SEQUENCE</scope>
    <source>
        <strain evidence="1">BPL690</strain>
    </source>
</reference>
<feature type="non-terminal residue" evidence="1">
    <location>
        <position position="80"/>
    </location>
</feature>
<protein>
    <submittedName>
        <fullName evidence="1">Uncharacterized protein</fullName>
    </submittedName>
</protein>
<evidence type="ECO:0000313" key="1">
    <source>
        <dbReference type="EMBL" id="KAI0305212.1"/>
    </source>
</evidence>
<proteinExistence type="predicted"/>
<accession>A0AAD4M9R7</accession>
<sequence length="80" mass="9278">MAAMSKAQLKKTSVAALSQPVSTWMWQLVDKSKNPPKEAKDKVQQVFGAEVGVGEDWDHLNKRRRRAREDWMRKVRVARE</sequence>
<organism evidence="1 2">
    <name type="scientific">Multifurca ochricompacta</name>
    <dbReference type="NCBI Taxonomy" id="376703"/>
    <lineage>
        <taxon>Eukaryota</taxon>
        <taxon>Fungi</taxon>
        <taxon>Dikarya</taxon>
        <taxon>Basidiomycota</taxon>
        <taxon>Agaricomycotina</taxon>
        <taxon>Agaricomycetes</taxon>
        <taxon>Russulales</taxon>
        <taxon>Russulaceae</taxon>
        <taxon>Multifurca</taxon>
    </lineage>
</organism>
<name>A0AAD4M9R7_9AGAM</name>
<dbReference type="Proteomes" id="UP001203297">
    <property type="component" value="Unassembled WGS sequence"/>
</dbReference>
<evidence type="ECO:0000313" key="2">
    <source>
        <dbReference type="Proteomes" id="UP001203297"/>
    </source>
</evidence>
<dbReference type="EMBL" id="WTXG01000006">
    <property type="protein sequence ID" value="KAI0305212.1"/>
    <property type="molecule type" value="Genomic_DNA"/>
</dbReference>